<dbReference type="InterPro" id="IPR013094">
    <property type="entry name" value="AB_hydrolase_3"/>
</dbReference>
<sequence>MTEGERKLYQPVHPETLAKLDPEFASFWTAHHAHVIPLEQQSWNPACRNVHVIGASEPPKVGKIEDVQLDNFDVRVFTPEGDAPERGWPVFVYFHGGGWTLGTIATGNAFAANACKRANCVVVSVNYRLAPENPYPAAVEDSVEALHWVYKHGKSRLNADVAKIAVGGSSSGGNLAAVLALEAAQAEPPIPLVLQLLIVPVIDNTASPSGVPFGSWAENKNTVQLTPARMLWFRDQYLPNQADRAAWRSSPIFAPDEVFSRLPKACVMVMELDILRDEGVVYAEKMKRAGVEVEVKLYKAAPHPIISLDASCKSANVQSQMPSRHWRRLSAQCRRCYPPVMQCMVRKVSC</sequence>
<accession>A0ABQ8KFD7</accession>
<proteinExistence type="predicted"/>
<protein>
    <submittedName>
        <fullName evidence="3">Lipase/ esterase</fullName>
    </submittedName>
</protein>
<dbReference type="InterPro" id="IPR029058">
    <property type="entry name" value="AB_hydrolase_fold"/>
</dbReference>
<dbReference type="SUPFAM" id="SSF53474">
    <property type="entry name" value="alpha/beta-Hydrolases"/>
    <property type="match status" value="1"/>
</dbReference>
<evidence type="ECO:0000259" key="2">
    <source>
        <dbReference type="Pfam" id="PF07859"/>
    </source>
</evidence>
<keyword evidence="1" id="KW-0378">Hydrolase</keyword>
<gene>
    <name evidence="3" type="ORF">C8Q71DRAFT_44205</name>
</gene>
<name>A0ABQ8KFD7_9APHY</name>
<dbReference type="EMBL" id="JADCUA010000010">
    <property type="protein sequence ID" value="KAH9836488.1"/>
    <property type="molecule type" value="Genomic_DNA"/>
</dbReference>
<dbReference type="PANTHER" id="PTHR48081">
    <property type="entry name" value="AB HYDROLASE SUPERFAMILY PROTEIN C4A8.06C"/>
    <property type="match status" value="1"/>
</dbReference>
<reference evidence="3 4" key="1">
    <citation type="journal article" date="2021" name="Environ. Microbiol.">
        <title>Gene family expansions and transcriptome signatures uncover fungal adaptations to wood decay.</title>
        <authorList>
            <person name="Hage H."/>
            <person name="Miyauchi S."/>
            <person name="Viragh M."/>
            <person name="Drula E."/>
            <person name="Min B."/>
            <person name="Chaduli D."/>
            <person name="Navarro D."/>
            <person name="Favel A."/>
            <person name="Norest M."/>
            <person name="Lesage-Meessen L."/>
            <person name="Balint B."/>
            <person name="Merenyi Z."/>
            <person name="de Eugenio L."/>
            <person name="Morin E."/>
            <person name="Martinez A.T."/>
            <person name="Baldrian P."/>
            <person name="Stursova M."/>
            <person name="Martinez M.J."/>
            <person name="Novotny C."/>
            <person name="Magnuson J.K."/>
            <person name="Spatafora J.W."/>
            <person name="Maurice S."/>
            <person name="Pangilinan J."/>
            <person name="Andreopoulos W."/>
            <person name="LaButti K."/>
            <person name="Hundley H."/>
            <person name="Na H."/>
            <person name="Kuo A."/>
            <person name="Barry K."/>
            <person name="Lipzen A."/>
            <person name="Henrissat B."/>
            <person name="Riley R."/>
            <person name="Ahrendt S."/>
            <person name="Nagy L.G."/>
            <person name="Grigoriev I.V."/>
            <person name="Martin F."/>
            <person name="Rosso M.N."/>
        </authorList>
    </citation>
    <scope>NUCLEOTIDE SEQUENCE [LARGE SCALE GENOMIC DNA]</scope>
    <source>
        <strain evidence="3 4">CIRM-BRFM 1785</strain>
    </source>
</reference>
<evidence type="ECO:0000256" key="1">
    <source>
        <dbReference type="ARBA" id="ARBA00022801"/>
    </source>
</evidence>
<dbReference type="Gene3D" id="3.40.50.1820">
    <property type="entry name" value="alpha/beta hydrolase"/>
    <property type="match status" value="1"/>
</dbReference>
<comment type="caution">
    <text evidence="3">The sequence shown here is derived from an EMBL/GenBank/DDBJ whole genome shotgun (WGS) entry which is preliminary data.</text>
</comment>
<dbReference type="RefSeq" id="XP_047778726.1">
    <property type="nucleotide sequence ID" value="XM_047918571.1"/>
</dbReference>
<organism evidence="3 4">
    <name type="scientific">Rhodofomes roseus</name>
    <dbReference type="NCBI Taxonomy" id="34475"/>
    <lineage>
        <taxon>Eukaryota</taxon>
        <taxon>Fungi</taxon>
        <taxon>Dikarya</taxon>
        <taxon>Basidiomycota</taxon>
        <taxon>Agaricomycotina</taxon>
        <taxon>Agaricomycetes</taxon>
        <taxon>Polyporales</taxon>
        <taxon>Rhodofomes</taxon>
    </lineage>
</organism>
<dbReference type="Proteomes" id="UP000814176">
    <property type="component" value="Unassembled WGS sequence"/>
</dbReference>
<keyword evidence="4" id="KW-1185">Reference proteome</keyword>
<dbReference type="Pfam" id="PF07859">
    <property type="entry name" value="Abhydrolase_3"/>
    <property type="match status" value="1"/>
</dbReference>
<dbReference type="GeneID" id="71999303"/>
<evidence type="ECO:0000313" key="3">
    <source>
        <dbReference type="EMBL" id="KAH9836488.1"/>
    </source>
</evidence>
<feature type="domain" description="Alpha/beta hydrolase fold-3" evidence="2">
    <location>
        <begin position="91"/>
        <end position="305"/>
    </location>
</feature>
<dbReference type="PANTHER" id="PTHR48081:SF8">
    <property type="entry name" value="ALPHA_BETA HYDROLASE FOLD-3 DOMAIN-CONTAINING PROTEIN-RELATED"/>
    <property type="match status" value="1"/>
</dbReference>
<evidence type="ECO:0000313" key="4">
    <source>
        <dbReference type="Proteomes" id="UP000814176"/>
    </source>
</evidence>
<dbReference type="InterPro" id="IPR050300">
    <property type="entry name" value="GDXG_lipolytic_enzyme"/>
</dbReference>